<dbReference type="Pfam" id="PF13489">
    <property type="entry name" value="Methyltransf_23"/>
    <property type="match status" value="1"/>
</dbReference>
<accession>A0ABS7T311</accession>
<name>A0ABS7T311_9GAMM</name>
<dbReference type="SUPFAM" id="SSF53335">
    <property type="entry name" value="S-adenosyl-L-methionine-dependent methyltransferases"/>
    <property type="match status" value="1"/>
</dbReference>
<dbReference type="GO" id="GO:0008168">
    <property type="term" value="F:methyltransferase activity"/>
    <property type="evidence" value="ECO:0007669"/>
    <property type="project" value="UniProtKB-KW"/>
</dbReference>
<keyword evidence="1" id="KW-0808">Transferase</keyword>
<evidence type="ECO:0000313" key="1">
    <source>
        <dbReference type="EMBL" id="MBZ4038261.1"/>
    </source>
</evidence>
<keyword evidence="2" id="KW-1185">Reference proteome</keyword>
<keyword evidence="1" id="KW-0489">Methyltransferase</keyword>
<evidence type="ECO:0000313" key="2">
    <source>
        <dbReference type="Proteomes" id="UP001430954"/>
    </source>
</evidence>
<gene>
    <name evidence="1" type="ORF">K6753_01760</name>
</gene>
<dbReference type="Proteomes" id="UP001430954">
    <property type="component" value="Unassembled WGS sequence"/>
</dbReference>
<dbReference type="GO" id="GO:0032259">
    <property type="term" value="P:methylation"/>
    <property type="evidence" value="ECO:0007669"/>
    <property type="project" value="UniProtKB-KW"/>
</dbReference>
<proteinExistence type="predicted"/>
<sequence>MSVATRPVDSARARGIADAFRPARPWGNYWDYFYSRSKLGSDPLYPGVCDALRGTSAPLLDLGCGLGLLAHALAADGIALPYRGVDSDDAKIRRAKRAAARVGLDGAAFDTVDLARVIPEHRGSVAILDVLQFIPPDAQARLLDAAVAMLSPGAKLVIRTGLDDGTSRARITRAVDVFSRVLGWMNAAPRYYPDADALRARFEAAGLAYEIEPLYGNTPFNNWRVVAERR</sequence>
<protein>
    <submittedName>
        <fullName evidence="1">Methyltransferase</fullName>
    </submittedName>
</protein>
<comment type="caution">
    <text evidence="1">The sequence shown here is derived from an EMBL/GenBank/DDBJ whole genome shotgun (WGS) entry which is preliminary data.</text>
</comment>
<dbReference type="Gene3D" id="3.40.50.150">
    <property type="entry name" value="Vaccinia Virus protein VP39"/>
    <property type="match status" value="1"/>
</dbReference>
<reference evidence="1 2" key="1">
    <citation type="submission" date="2021-09" db="EMBL/GenBank/DDBJ databases">
        <title>Lysobacter sp. 13A isolated from the river sediment.</title>
        <authorList>
            <person name="Liu H."/>
            <person name="Li S."/>
            <person name="Mao S."/>
        </authorList>
    </citation>
    <scope>NUCLEOTIDE SEQUENCE [LARGE SCALE GENOMIC DNA]</scope>
    <source>
        <strain evidence="1 2">13A</strain>
    </source>
</reference>
<organism evidence="1 2">
    <name type="scientific">Novilysobacter selenitireducens</name>
    <dbReference type="NCBI Taxonomy" id="2872639"/>
    <lineage>
        <taxon>Bacteria</taxon>
        <taxon>Pseudomonadati</taxon>
        <taxon>Pseudomonadota</taxon>
        <taxon>Gammaproteobacteria</taxon>
        <taxon>Lysobacterales</taxon>
        <taxon>Lysobacteraceae</taxon>
        <taxon>Novilysobacter</taxon>
    </lineage>
</organism>
<dbReference type="RefSeq" id="WP_223674458.1">
    <property type="nucleotide sequence ID" value="NZ_JAINZW010000001.1"/>
</dbReference>
<dbReference type="EMBL" id="JAINZW010000001">
    <property type="protein sequence ID" value="MBZ4038261.1"/>
    <property type="molecule type" value="Genomic_DNA"/>
</dbReference>
<dbReference type="InterPro" id="IPR029063">
    <property type="entry name" value="SAM-dependent_MTases_sf"/>
</dbReference>